<dbReference type="FunFam" id="2.60.40.10:FF:000177">
    <property type="entry name" value="Sidekick cell adhesion molecule 2"/>
    <property type="match status" value="1"/>
</dbReference>
<dbReference type="SUPFAM" id="SSF49265">
    <property type="entry name" value="Fibronectin type III"/>
    <property type="match status" value="7"/>
</dbReference>
<keyword evidence="9 18" id="KW-0472">Membrane</keyword>
<evidence type="ECO:0000256" key="12">
    <source>
        <dbReference type="ARBA" id="ARBA00023319"/>
    </source>
</evidence>
<keyword evidence="7 18" id="KW-1133">Transmembrane helix</keyword>
<dbReference type="FunFam" id="2.60.40.10:FF:000231">
    <property type="entry name" value="Sidekick cell adhesion molecule 2"/>
    <property type="match status" value="1"/>
</dbReference>
<dbReference type="GO" id="GO:0045202">
    <property type="term" value="C:synapse"/>
    <property type="evidence" value="ECO:0007669"/>
    <property type="project" value="UniProtKB-SubCell"/>
</dbReference>
<dbReference type="RefSeq" id="XP_015735584.1">
    <property type="nucleotide sequence ID" value="XM_015880098.1"/>
</dbReference>
<protein>
    <submittedName>
        <fullName evidence="22">Sidekick cell adhesion molecule 2</fullName>
    </submittedName>
</protein>
<evidence type="ECO:0000256" key="13">
    <source>
        <dbReference type="ARBA" id="ARBA00034103"/>
    </source>
</evidence>
<evidence type="ECO:0000259" key="20">
    <source>
        <dbReference type="PROSITE" id="PS50835"/>
    </source>
</evidence>
<evidence type="ECO:0000256" key="6">
    <source>
        <dbReference type="ARBA" id="ARBA00022889"/>
    </source>
</evidence>
<feature type="domain" description="Fibronectin type-III" evidence="21">
    <location>
        <begin position="1832"/>
        <end position="1928"/>
    </location>
</feature>
<dbReference type="InterPro" id="IPR003598">
    <property type="entry name" value="Ig_sub2"/>
</dbReference>
<dbReference type="PRINTS" id="PR00014">
    <property type="entry name" value="FNTYPEIII"/>
</dbReference>
<dbReference type="FunFam" id="2.60.40.10:FF:000267">
    <property type="entry name" value="Sidekick cell adhesion molecule 2"/>
    <property type="match status" value="1"/>
</dbReference>
<dbReference type="GO" id="GO:0005886">
    <property type="term" value="C:plasma membrane"/>
    <property type="evidence" value="ECO:0007669"/>
    <property type="project" value="UniProtKB-SubCell"/>
</dbReference>
<dbReference type="PROSITE" id="PS50835">
    <property type="entry name" value="IG_LIKE"/>
    <property type="match status" value="6"/>
</dbReference>
<organism evidence="22 23">
    <name type="scientific">Coturnix japonica</name>
    <name type="common">Japanese quail</name>
    <name type="synonym">Coturnix coturnix japonica</name>
    <dbReference type="NCBI Taxonomy" id="93934"/>
    <lineage>
        <taxon>Eukaryota</taxon>
        <taxon>Metazoa</taxon>
        <taxon>Chordata</taxon>
        <taxon>Craniata</taxon>
        <taxon>Vertebrata</taxon>
        <taxon>Euteleostomi</taxon>
        <taxon>Archelosauria</taxon>
        <taxon>Archosauria</taxon>
        <taxon>Dinosauria</taxon>
        <taxon>Saurischia</taxon>
        <taxon>Theropoda</taxon>
        <taxon>Coelurosauria</taxon>
        <taxon>Aves</taxon>
        <taxon>Neognathae</taxon>
        <taxon>Galloanserae</taxon>
        <taxon>Galliformes</taxon>
        <taxon>Phasianidae</taxon>
        <taxon>Perdicinae</taxon>
        <taxon>Coturnix</taxon>
    </lineage>
</organism>
<dbReference type="PROSITE" id="PS50853">
    <property type="entry name" value="FN3"/>
    <property type="match status" value="13"/>
</dbReference>
<evidence type="ECO:0000256" key="18">
    <source>
        <dbReference type="SAM" id="Phobius"/>
    </source>
</evidence>
<evidence type="ECO:0000259" key="21">
    <source>
        <dbReference type="PROSITE" id="PS50853"/>
    </source>
</evidence>
<dbReference type="FunFam" id="2.60.40.10:FF:000202">
    <property type="entry name" value="Sidekick cell adhesion molecule 1"/>
    <property type="match status" value="1"/>
</dbReference>
<dbReference type="Pfam" id="PF07679">
    <property type="entry name" value="I-set"/>
    <property type="match status" value="4"/>
</dbReference>
<dbReference type="InterPro" id="IPR007110">
    <property type="entry name" value="Ig-like_dom"/>
</dbReference>
<feature type="transmembrane region" description="Helical" evidence="18">
    <location>
        <begin position="1935"/>
        <end position="1958"/>
    </location>
</feature>
<name>A0A8C2UG10_COTJA</name>
<feature type="domain" description="Fibronectin type-III" evidence="21">
    <location>
        <begin position="799"/>
        <end position="898"/>
    </location>
</feature>
<feature type="chain" id="PRO_5034691142" evidence="19">
    <location>
        <begin position="26"/>
        <end position="2177"/>
    </location>
</feature>
<evidence type="ECO:0000256" key="2">
    <source>
        <dbReference type="ARBA" id="ARBA00022475"/>
    </source>
</evidence>
<dbReference type="FunFam" id="2.60.40.10:FF:000485">
    <property type="entry name" value="Sidekick cell adhesion molecule 2"/>
    <property type="match status" value="1"/>
</dbReference>
<feature type="domain" description="Fibronectin type-III" evidence="21">
    <location>
        <begin position="1509"/>
        <end position="1626"/>
    </location>
</feature>
<feature type="domain" description="Fibronectin type-III" evidence="21">
    <location>
        <begin position="1407"/>
        <end position="1504"/>
    </location>
</feature>
<dbReference type="FunFam" id="2.60.40.10:FF:000158">
    <property type="entry name" value="Sidekick cell adhesion molecule 2"/>
    <property type="match status" value="1"/>
</dbReference>
<evidence type="ECO:0000256" key="8">
    <source>
        <dbReference type="ARBA" id="ARBA00023018"/>
    </source>
</evidence>
<evidence type="ECO:0000256" key="19">
    <source>
        <dbReference type="SAM" id="SignalP"/>
    </source>
</evidence>
<dbReference type="SMART" id="SM00060">
    <property type="entry name" value="FN3"/>
    <property type="match status" value="13"/>
</dbReference>
<dbReference type="InterPro" id="IPR003961">
    <property type="entry name" value="FN3_dom"/>
</dbReference>
<gene>
    <name evidence="22" type="primary">SDK2</name>
</gene>
<keyword evidence="12" id="KW-0393">Immunoglobulin domain</keyword>
<dbReference type="PANTHER" id="PTHR44170">
    <property type="entry name" value="PROTEIN SIDEKICK"/>
    <property type="match status" value="1"/>
</dbReference>
<evidence type="ECO:0000256" key="3">
    <source>
        <dbReference type="ARBA" id="ARBA00022692"/>
    </source>
</evidence>
<dbReference type="InterPro" id="IPR013783">
    <property type="entry name" value="Ig-like_fold"/>
</dbReference>
<dbReference type="CDD" id="cd00063">
    <property type="entry name" value="FN3"/>
    <property type="match status" value="13"/>
</dbReference>
<feature type="domain" description="Fibronectin type-III" evidence="21">
    <location>
        <begin position="1104"/>
        <end position="1202"/>
    </location>
</feature>
<comment type="subcellular location">
    <subcellularLocation>
        <location evidence="1">Cell membrane</location>
        <topology evidence="1">Single-pass type I membrane protein</topology>
    </subcellularLocation>
    <subcellularLocation>
        <location evidence="13">Synapse</location>
    </subcellularLocation>
</comment>
<dbReference type="FunFam" id="2.60.40.10:FF:000261">
    <property type="entry name" value="Sidekick cell adhesion molecule 2"/>
    <property type="match status" value="1"/>
</dbReference>
<feature type="domain" description="Ig-like" evidence="20">
    <location>
        <begin position="407"/>
        <end position="496"/>
    </location>
</feature>
<feature type="domain" description="Ig-like" evidence="20">
    <location>
        <begin position="118"/>
        <end position="205"/>
    </location>
</feature>
<evidence type="ECO:0000256" key="14">
    <source>
        <dbReference type="ARBA" id="ARBA00060218"/>
    </source>
</evidence>
<dbReference type="InterPro" id="IPR013098">
    <property type="entry name" value="Ig_I-set"/>
</dbReference>
<feature type="domain" description="Fibronectin type-III" evidence="21">
    <location>
        <begin position="1631"/>
        <end position="1727"/>
    </location>
</feature>
<feature type="domain" description="Fibronectin type-III" evidence="21">
    <location>
        <begin position="902"/>
        <end position="996"/>
    </location>
</feature>
<dbReference type="FunFam" id="2.60.40.10:FF:000271">
    <property type="entry name" value="Sidekick cell adhesion molecule 2"/>
    <property type="match status" value="1"/>
</dbReference>
<dbReference type="GO" id="GO:0060219">
    <property type="term" value="P:camera-type eye photoreceptor cell differentiation"/>
    <property type="evidence" value="ECO:0007669"/>
    <property type="project" value="Ensembl"/>
</dbReference>
<evidence type="ECO:0000256" key="1">
    <source>
        <dbReference type="ARBA" id="ARBA00004251"/>
    </source>
</evidence>
<dbReference type="SUPFAM" id="SSF48726">
    <property type="entry name" value="Immunoglobulin"/>
    <property type="match status" value="6"/>
</dbReference>
<evidence type="ECO:0000256" key="10">
    <source>
        <dbReference type="ARBA" id="ARBA00023157"/>
    </source>
</evidence>
<dbReference type="FunFam" id="2.60.40.10:FF:000301">
    <property type="entry name" value="Sidekick cell adhesion molecule 2"/>
    <property type="match status" value="1"/>
</dbReference>
<dbReference type="Ensembl" id="ENSCJPT00005037058.1">
    <property type="protein sequence ID" value="ENSCJPP00005027414.1"/>
    <property type="gene ID" value="ENSCJPG00005021258.1"/>
</dbReference>
<dbReference type="GO" id="GO:0007156">
    <property type="term" value="P:homophilic cell adhesion via plasma membrane adhesion molecules"/>
    <property type="evidence" value="ECO:0007669"/>
    <property type="project" value="Ensembl"/>
</dbReference>
<dbReference type="FunFam" id="2.60.40.10:FF:000420">
    <property type="entry name" value="Sidekick cell adhesion molecule 2"/>
    <property type="match status" value="1"/>
</dbReference>
<dbReference type="FunFam" id="2.60.40.10:FF:000359">
    <property type="entry name" value="Sidekick cell adhesion molecule 2"/>
    <property type="match status" value="1"/>
</dbReference>
<dbReference type="Pfam" id="PF00041">
    <property type="entry name" value="fn3"/>
    <property type="match status" value="13"/>
</dbReference>
<dbReference type="FunFam" id="2.60.40.10:FF:000360">
    <property type="entry name" value="Sidekick cell adhesion molecule 2"/>
    <property type="match status" value="1"/>
</dbReference>
<dbReference type="GO" id="GO:0007416">
    <property type="term" value="P:synapse assembly"/>
    <property type="evidence" value="ECO:0007669"/>
    <property type="project" value="Ensembl"/>
</dbReference>
<reference evidence="22" key="1">
    <citation type="submission" date="2015-11" db="EMBL/GenBank/DDBJ databases">
        <authorList>
            <consortium name="International Coturnix japonica Genome Analysis Consortium"/>
            <person name="Warren W."/>
            <person name="Burt D.W."/>
            <person name="Antin P.B."/>
            <person name="Lanford R."/>
            <person name="Gros J."/>
            <person name="Wilson R.K."/>
        </authorList>
    </citation>
    <scope>NUCLEOTIDE SEQUENCE [LARGE SCALE GENOMIC DNA]</scope>
</reference>
<evidence type="ECO:0000313" key="22">
    <source>
        <dbReference type="Ensembl" id="ENSCJPP00005027414.1"/>
    </source>
</evidence>
<accession>A0A8C2UG10</accession>
<dbReference type="GO" id="GO:0010842">
    <property type="term" value="P:retina layer formation"/>
    <property type="evidence" value="ECO:0007669"/>
    <property type="project" value="Ensembl"/>
</dbReference>
<comment type="similarity">
    <text evidence="15">Belongs to the sidekick family.</text>
</comment>
<dbReference type="FunFam" id="2.60.40.10:FF:000434">
    <property type="entry name" value="Sidekick cell adhesion molecule 2"/>
    <property type="match status" value="1"/>
</dbReference>
<evidence type="ECO:0000256" key="4">
    <source>
        <dbReference type="ARBA" id="ARBA00022729"/>
    </source>
</evidence>
<keyword evidence="4 19" id="KW-0732">Signal</keyword>
<dbReference type="SMART" id="SM00409">
    <property type="entry name" value="IG"/>
    <property type="match status" value="6"/>
</dbReference>
<keyword evidence="23" id="KW-1185">Reference proteome</keyword>
<dbReference type="FunFam" id="2.60.40.10:FF:000206">
    <property type="entry name" value="Sidekick cell adhesion molecule 2"/>
    <property type="match status" value="1"/>
</dbReference>
<feature type="domain" description="Ig-like" evidence="20">
    <location>
        <begin position="501"/>
        <end position="590"/>
    </location>
</feature>
<dbReference type="FunFam" id="2.60.40.10:FF:000236">
    <property type="entry name" value="Sidekick cell adhesion molecule 2"/>
    <property type="match status" value="1"/>
</dbReference>
<keyword evidence="3 18" id="KW-0812">Transmembrane</keyword>
<keyword evidence="8" id="KW-0770">Synapse</keyword>
<feature type="domain" description="Fibronectin type-III" evidence="21">
    <location>
        <begin position="698"/>
        <end position="794"/>
    </location>
</feature>
<evidence type="ECO:0000256" key="16">
    <source>
        <dbReference type="ARBA" id="ARBA00065695"/>
    </source>
</evidence>
<keyword evidence="2" id="KW-1003">Cell membrane</keyword>
<dbReference type="Gene3D" id="2.60.40.10">
    <property type="entry name" value="Immunoglobulins"/>
    <property type="match status" value="19"/>
</dbReference>
<dbReference type="Proteomes" id="UP000694412">
    <property type="component" value="Chromosome 18"/>
</dbReference>
<feature type="domain" description="Fibronectin type-III" evidence="21">
    <location>
        <begin position="1731"/>
        <end position="1826"/>
    </location>
</feature>
<dbReference type="InterPro" id="IPR003599">
    <property type="entry name" value="Ig_sub"/>
</dbReference>
<evidence type="ECO:0000256" key="15">
    <source>
        <dbReference type="ARBA" id="ARBA00061621"/>
    </source>
</evidence>
<dbReference type="Pfam" id="PF13927">
    <property type="entry name" value="Ig_3"/>
    <property type="match status" value="2"/>
</dbReference>
<dbReference type="CTD" id="54549"/>
<dbReference type="GeneTree" id="ENSGT00940000155761"/>
<reference evidence="22" key="2">
    <citation type="submission" date="2025-08" db="UniProtKB">
        <authorList>
            <consortium name="Ensembl"/>
        </authorList>
    </citation>
    <scope>IDENTIFICATION</scope>
</reference>
<keyword evidence="6" id="KW-0130">Cell adhesion</keyword>
<feature type="compositionally biased region" description="Polar residues" evidence="17">
    <location>
        <begin position="2045"/>
        <end position="2063"/>
    </location>
</feature>
<evidence type="ECO:0000313" key="23">
    <source>
        <dbReference type="Proteomes" id="UP000694412"/>
    </source>
</evidence>
<feature type="domain" description="Ig-like" evidence="20">
    <location>
        <begin position="31"/>
        <end position="113"/>
    </location>
</feature>
<keyword evidence="11" id="KW-0325">Glycoprotein</keyword>
<dbReference type="GeneID" id="107322249"/>
<dbReference type="FunFam" id="2.60.40.10:FF:000266">
    <property type="entry name" value="Sidekick cell adhesion molecule 2"/>
    <property type="match status" value="1"/>
</dbReference>
<dbReference type="InterPro" id="IPR036179">
    <property type="entry name" value="Ig-like_dom_sf"/>
</dbReference>
<feature type="compositionally biased region" description="Pro residues" evidence="17">
    <location>
        <begin position="2142"/>
        <end position="2151"/>
    </location>
</feature>
<feature type="region of interest" description="Disordered" evidence="17">
    <location>
        <begin position="2044"/>
        <end position="2073"/>
    </location>
</feature>
<evidence type="ECO:0000256" key="5">
    <source>
        <dbReference type="ARBA" id="ARBA00022737"/>
    </source>
</evidence>
<reference evidence="22" key="3">
    <citation type="submission" date="2025-09" db="UniProtKB">
        <authorList>
            <consortium name="Ensembl"/>
        </authorList>
    </citation>
    <scope>IDENTIFICATION</scope>
</reference>
<feature type="region of interest" description="Disordered" evidence="17">
    <location>
        <begin position="2103"/>
        <end position="2177"/>
    </location>
</feature>
<feature type="compositionally biased region" description="Polar residues" evidence="17">
    <location>
        <begin position="2119"/>
        <end position="2130"/>
    </location>
</feature>
<feature type="domain" description="Ig-like" evidence="20">
    <location>
        <begin position="220"/>
        <end position="299"/>
    </location>
</feature>
<dbReference type="GO" id="GO:0042802">
    <property type="term" value="F:identical protein binding"/>
    <property type="evidence" value="ECO:0007669"/>
    <property type="project" value="UniProtKB-ARBA"/>
</dbReference>
<dbReference type="OrthoDB" id="8923679at2759"/>
<feature type="region of interest" description="Disordered" evidence="17">
    <location>
        <begin position="2014"/>
        <end position="2033"/>
    </location>
</feature>
<dbReference type="FunFam" id="2.60.40.10:FF:000209">
    <property type="entry name" value="Sidekick cell adhesion molecule 2"/>
    <property type="match status" value="1"/>
</dbReference>
<evidence type="ECO:0000256" key="7">
    <source>
        <dbReference type="ARBA" id="ARBA00022989"/>
    </source>
</evidence>
<feature type="domain" description="Fibronectin type-III" evidence="21">
    <location>
        <begin position="597"/>
        <end position="693"/>
    </location>
</feature>
<evidence type="ECO:0000256" key="11">
    <source>
        <dbReference type="ARBA" id="ARBA00023180"/>
    </source>
</evidence>
<dbReference type="FunFam" id="2.60.40.10:FF:000237">
    <property type="entry name" value="Sidekick cell adhesion molecule 2"/>
    <property type="match status" value="1"/>
</dbReference>
<evidence type="ECO:0000256" key="9">
    <source>
        <dbReference type="ARBA" id="ARBA00023136"/>
    </source>
</evidence>
<feature type="domain" description="Fibronectin type-III" evidence="21">
    <location>
        <begin position="1207"/>
        <end position="1304"/>
    </location>
</feature>
<keyword evidence="5" id="KW-0677">Repeat</keyword>
<comment type="subunit">
    <text evidence="16">Homodimer; mediates homophilic interactions to promote cell adhesion.</text>
</comment>
<evidence type="ECO:0000256" key="17">
    <source>
        <dbReference type="SAM" id="MobiDB-lite"/>
    </source>
</evidence>
<keyword evidence="10" id="KW-1015">Disulfide bond</keyword>
<feature type="domain" description="Ig-like" evidence="20">
    <location>
        <begin position="313"/>
        <end position="401"/>
    </location>
</feature>
<feature type="domain" description="Fibronectin type-III" evidence="21">
    <location>
        <begin position="1305"/>
        <end position="1402"/>
    </location>
</feature>
<sequence length="2177" mass="239189">MARPGSWGLLCAVMLALAGPPGAGAQDDVSPYFKTEPVRSQVHLEGNRLVLTCMAEGSWPLEFKWLHNSRELTKFSLEYRYMITSLDRTHAGFYRCIVRNRMGALLQRQTEVQVAYMGSFEDSETEQSVSHGEAAVIRAPRIASFPQPQVTWFRDGRKISPSSRIAITLENTLVILSTVAPDAGRYYVQAVNDKNGDNKTSQPITLTVANVGGPADPIAPTIIVPPRNTSVVAGTSEVTMECVANARPLIKLHIIWKKDGVPISSGISDYSRRLTILNPTLGDSGYYECEAVLRSSSVPAVAEGAYLSVLEPPQFVKEPERHITAEMEKVVAIPCQAKGVPPPDMAWYKDASLIHPEQLSRFQLLADGSLQISGLLPDDTGMFQCFARNAAGEVQTTTYLAVTSIAPNITRGPQDSTVIDGMSVILNCETSGAPRPAITWQKGERILASGSVQLPRFTLLESGSLLVSPAHLADAGTYTCLATNSRGVDEASADLVVWARTRITDPPQDQSVIKGTRASMSCGVTHDPSVDVRYVWEKDGAPLGTESGPRLRLDETGTLHISQTWSGDIGTYTCKVLSAGGNDSRSAHLRVRQLPHAPESPVAVLSPLEKRAINLTWAKPFDGNSPLLRYLVEISENNAPWTVLLASVDPELTWVVVRGLVPARSYQFRLCAVNDVGRSQFSKDTERVSLPEEPPSAPPQNVIASGRTNQSIMIQWQPPPESHQNGVLKGYIIRYCLAGLPVGYQFKNITNADVNNLLLEDLIIWTNYEIEVAAYNSAGLGVYSMKVTEWTLQGVPTVPPGNVQTEATNSTTIRFTWNPPSPQFINGINQGYKLIAWEPEHEEEATVVTVRPNFQDSVHVGYVVGLKKFTEYLTSVLCFTTPGDGPRSPPQLVRTHEDVPGPVGHLSFSEILDTSLKVSWQEPLEKNGILTGYRISWEEYNRTNTRVTHYLPNVTLEYRVTGLTALTTYTIEVAAMTSKGQGQVSSSTISSGVPPELPGAPTNLGISNIGPRSVTLQFRPGYDGKTSISRWQVEAQVGQNGEAEEWGLIHQLANEPDARSMEVPNLNPYTYYSFRMRQVNIVGTSPPSLPSRRIQTLQAPPDVAPANVTLRTASETSLWLRWMPLLEQEYNGNPDSVGYRIRYLRSDGRGRAVVHVIHDRVEREYTIEDLEEWTEYRVQVQAFNAIGSGPWSHLVLGRTRESVPSSGPSNVSAQATSSSSILVRWSDIPEADCNGLILGYKVMYKEKDSEARAQFWLAEGNASRSAQLTGLGKFMLYEIRVLAFTRIGDGVPSRPPILERTLDDVPGPPVGMLFPEVRTTSVRLIWQPPTAPNGIILAYRLTHRLNTTSASSAVSEVLGPSTRQYTATGLQPEATYLFRIAAQTRKGWGEAAEALVVTTEKRDRPQPPSKPLVRQEDVRARSVLLSWEPGSDGLSPVRFYTVQTRELPSGEWALHPASISHNATAFVVDRLKPFTSYKFRVKATNDIGDSEYSEESESLTTLQAAPEEAPTILSVTPHTTTSVLIRWQPPSEDKINGILLGFRLRYRELLYDSLRGFTLHSIGNPSATWAELTPVYAVHNLSEVSLTQYELDNLNKHRRYEIRMSVYNAVGEGPPSPPQEVFVGEAVPTGAPQNVAVKAATATQLDVTWEPPPAETQNGDIQGYKIHFWEAQRQNESARVKTLFLPETGVKLKNLTGYTSYWVSIAAFNAAGDGPRSTPVTARTQQAAPSAPGSIRFSELTTTSVNVSWEPPPLPNGILEGYRLVYEPCMPVDGVSKIVTVDVKGNSPLWMKVKDLAEGITYRFRIRAKTFAYGPDVEANITTGPGEGSPGPPGEPFISRYGSAITIHWTSGDPGQGPITRYVIEARPSDEGLWDILIKDIPKEVTSYTFSMDILKQGVSYDFRVIAVNDYGYGTPSTPSPSVSAQKANPFYEEWWFLVVIALVGLIFILLLVFVLIIRGQSKKYAKKSDSGNGSKANALTHGEMVSLDESSFPALELNNRRLSVKNSFCRKNGIYTRSPPRPSPGSLHYSDEDVTKYNDLIPAESSSLTEKPSEVSDSQGSDSEYEVDQGHQKAHSFVNHYISDPTYYNSWRRQQKGISRAQAYSYTESDSGEPDHTPLSNSTSTQQGSLFRPKASRTPTPQTPGNPPSQPGTLYRPPSSLAPGSRAPIAGFSSFV</sequence>
<feature type="domain" description="Fibronectin type-III" evidence="21">
    <location>
        <begin position="1000"/>
        <end position="1099"/>
    </location>
</feature>
<dbReference type="InterPro" id="IPR036116">
    <property type="entry name" value="FN3_sf"/>
</dbReference>
<dbReference type="SMART" id="SM00408">
    <property type="entry name" value="IGc2"/>
    <property type="match status" value="6"/>
</dbReference>
<dbReference type="PANTHER" id="PTHR44170:SF49">
    <property type="entry name" value="PROTEIN SIDEKICK-1 ISOFORM X1"/>
    <property type="match status" value="1"/>
</dbReference>
<comment type="function">
    <text evidence="14">Adhesion molecule that promotes lamina-specific synaptic connections in the retina. Expressed in specific subsets of interneurons and retinal ganglion cells (RGCs) and promotes synaptic connectivity via homophilic interactions.</text>
</comment>
<feature type="signal peptide" evidence="19">
    <location>
        <begin position="1"/>
        <end position="25"/>
    </location>
</feature>
<dbReference type="FunFam" id="2.60.40.10:FF:000253">
    <property type="entry name" value="Sidekick cell adhesion molecule 1"/>
    <property type="match status" value="1"/>
</dbReference>
<proteinExistence type="inferred from homology"/>